<dbReference type="GO" id="GO:0000422">
    <property type="term" value="P:autophagy of mitochondrion"/>
    <property type="evidence" value="ECO:0007669"/>
    <property type="project" value="TreeGrafter"/>
</dbReference>
<evidence type="ECO:0000256" key="3">
    <source>
        <dbReference type="ARBA" id="ARBA00023006"/>
    </source>
</evidence>
<dbReference type="GO" id="GO:0000045">
    <property type="term" value="P:autophagosome assembly"/>
    <property type="evidence" value="ECO:0007669"/>
    <property type="project" value="UniProtKB-UniRule"/>
</dbReference>
<feature type="coiled-coil region" evidence="6">
    <location>
        <begin position="826"/>
        <end position="967"/>
    </location>
</feature>
<dbReference type="Gene3D" id="1.10.287.1490">
    <property type="match status" value="1"/>
</dbReference>
<evidence type="ECO:0000256" key="1">
    <source>
        <dbReference type="ARBA" id="ARBA00009729"/>
    </source>
</evidence>
<dbReference type="GO" id="GO:1903599">
    <property type="term" value="P:positive regulation of autophagy of mitochondrion"/>
    <property type="evidence" value="ECO:0007669"/>
    <property type="project" value="UniProtKB-UniRule"/>
</dbReference>
<dbReference type="InterPro" id="IPR019460">
    <property type="entry name" value="Atg11_C"/>
</dbReference>
<dbReference type="PANTHER" id="PTHR13222">
    <property type="entry name" value="RB1-INDUCIBLE COILED-COIL"/>
    <property type="match status" value="1"/>
</dbReference>
<comment type="function">
    <text evidence="5">Involved in cytoplasm to vacuole transport (Cvt), pexophagy, mitophagy and nucleophagy. Recruits mitochondria for their selective degradation via autophagy (mitophagy) during starvation. Works as scaffold proteins that recruit ATG proteins to the pre-autophagosome (PAS), the site of vesicle/autophagosome formation. Required for the Cvt vesicles completion.</text>
</comment>
<dbReference type="RefSeq" id="XP_013936739.1">
    <property type="nucleotide sequence ID" value="XM_014081264.1"/>
</dbReference>
<dbReference type="GO" id="GO:0034517">
    <property type="term" value="P:ribophagy"/>
    <property type="evidence" value="ECO:0007669"/>
    <property type="project" value="TreeGrafter"/>
</dbReference>
<comment type="subunit">
    <text evidence="5">Homodimer.</text>
</comment>
<dbReference type="STRING" id="871575.W1QJW8"/>
<evidence type="ECO:0000313" key="9">
    <source>
        <dbReference type="Proteomes" id="UP000008673"/>
    </source>
</evidence>
<dbReference type="GO" id="GO:0019901">
    <property type="term" value="F:protein kinase binding"/>
    <property type="evidence" value="ECO:0007669"/>
    <property type="project" value="TreeGrafter"/>
</dbReference>
<protein>
    <recommendedName>
        <fullName evidence="2 5">Autophagy-related protein 11</fullName>
    </recommendedName>
</protein>
<dbReference type="Pfam" id="PF10377">
    <property type="entry name" value="ATG11"/>
    <property type="match status" value="1"/>
</dbReference>
<dbReference type="GO" id="GO:0060090">
    <property type="term" value="F:molecular adaptor activity"/>
    <property type="evidence" value="ECO:0007669"/>
    <property type="project" value="TreeGrafter"/>
</dbReference>
<feature type="domain" description="Autophagy-related protein 11 C-terminal" evidence="7">
    <location>
        <begin position="1164"/>
        <end position="1302"/>
    </location>
</feature>
<keyword evidence="5" id="KW-0472">Membrane</keyword>
<evidence type="ECO:0000256" key="4">
    <source>
        <dbReference type="ARBA" id="ARBA00023054"/>
    </source>
</evidence>
<dbReference type="GO" id="GO:0015031">
    <property type="term" value="P:protein transport"/>
    <property type="evidence" value="ECO:0007669"/>
    <property type="project" value="UniProtKB-KW"/>
</dbReference>
<dbReference type="OrthoDB" id="447953at2759"/>
<keyword evidence="9" id="KW-1185">Reference proteome</keyword>
<dbReference type="OMA" id="EIDVHYF"/>
<comment type="similarity">
    <text evidence="1 5">Belongs to the ATG11 family.</text>
</comment>
<organism evidence="8 9">
    <name type="scientific">Ogataea parapolymorpha (strain ATCC 26012 / BCRC 20466 / JCM 22074 / NRRL Y-7560 / DL-1)</name>
    <name type="common">Yeast</name>
    <name type="synonym">Hansenula polymorpha</name>
    <dbReference type="NCBI Taxonomy" id="871575"/>
    <lineage>
        <taxon>Eukaryota</taxon>
        <taxon>Fungi</taxon>
        <taxon>Dikarya</taxon>
        <taxon>Ascomycota</taxon>
        <taxon>Saccharomycotina</taxon>
        <taxon>Pichiomycetes</taxon>
        <taxon>Pichiales</taxon>
        <taxon>Pichiaceae</taxon>
        <taxon>Ogataea</taxon>
    </lineage>
</organism>
<reference evidence="8 9" key="1">
    <citation type="journal article" date="2013" name="BMC Genomics">
        <title>Genome sequence and analysis of methylotrophic yeast Hansenula polymorpha DL1.</title>
        <authorList>
            <person name="Ravin N.V."/>
            <person name="Eldarov M.A."/>
            <person name="Kadnikov V.V."/>
            <person name="Beletsky A.V."/>
            <person name="Schneider J."/>
            <person name="Mardanova E.S."/>
            <person name="Smekalova E.M."/>
            <person name="Zvereva M.I."/>
            <person name="Dontsova O.A."/>
            <person name="Mardanov A.V."/>
            <person name="Skryabin K.G."/>
        </authorList>
    </citation>
    <scope>NUCLEOTIDE SEQUENCE [LARGE SCALE GENOMIC DNA]</scope>
    <source>
        <strain evidence="9">ATCC 26012 / BCRC 20466 / JCM 22074 / NRRL Y-7560 / DL-1</strain>
    </source>
</reference>
<comment type="caution">
    <text evidence="8">The sequence shown here is derived from an EMBL/GenBank/DDBJ whole genome shotgun (WGS) entry which is preliminary data.</text>
</comment>
<gene>
    <name evidence="8" type="ORF">HPODL_05134</name>
</gene>
<dbReference type="GO" id="GO:1990316">
    <property type="term" value="C:Atg1/ULK1 kinase complex"/>
    <property type="evidence" value="ECO:0007669"/>
    <property type="project" value="TreeGrafter"/>
</dbReference>
<keyword evidence="5" id="KW-0926">Vacuole</keyword>
<dbReference type="GO" id="GO:0005774">
    <property type="term" value="C:vacuolar membrane"/>
    <property type="evidence" value="ECO:0007669"/>
    <property type="project" value="UniProtKB-SubCell"/>
</dbReference>
<name>W1QJW8_OGAPD</name>
<evidence type="ECO:0000259" key="7">
    <source>
        <dbReference type="Pfam" id="PF10377"/>
    </source>
</evidence>
<accession>W1QJW8</accession>
<dbReference type="GO" id="GO:0061709">
    <property type="term" value="P:reticulophagy"/>
    <property type="evidence" value="ECO:0007669"/>
    <property type="project" value="TreeGrafter"/>
</dbReference>
<dbReference type="PANTHER" id="PTHR13222:SF1">
    <property type="entry name" value="RB1-INDUCIBLE COILED-COIL PROTEIN 1"/>
    <property type="match status" value="1"/>
</dbReference>
<evidence type="ECO:0000313" key="8">
    <source>
        <dbReference type="EMBL" id="ESX02153.1"/>
    </source>
</evidence>
<keyword evidence="5" id="KW-0813">Transport</keyword>
<dbReference type="GeneID" id="25774557"/>
<keyword evidence="4 6" id="KW-0175">Coiled coil</keyword>
<evidence type="ECO:0000256" key="5">
    <source>
        <dbReference type="RuleBase" id="RU367075"/>
    </source>
</evidence>
<dbReference type="InterPro" id="IPR040040">
    <property type="entry name" value="ATG11"/>
</dbReference>
<dbReference type="HOGENOM" id="CLU_249394_0_0_1"/>
<comment type="subcellular location">
    <subcellularLocation>
        <location evidence="5">Preautophagosomal structure membrane</location>
        <topology evidence="5">Peripheral membrane protein</topology>
    </subcellularLocation>
    <subcellularLocation>
        <location evidence="5">Vacuole membrane</location>
        <topology evidence="5">Peripheral membrane protein</topology>
    </subcellularLocation>
    <text evidence="5">During pexophagy, accumulates in the vacuolar membrane region, where the peroxisomes contact the vacuole.</text>
</comment>
<dbReference type="GO" id="GO:0034727">
    <property type="term" value="P:piecemeal microautophagy of the nucleus"/>
    <property type="evidence" value="ECO:0007669"/>
    <property type="project" value="TreeGrafter"/>
</dbReference>
<dbReference type="GO" id="GO:0034045">
    <property type="term" value="C:phagophore assembly site membrane"/>
    <property type="evidence" value="ECO:0007669"/>
    <property type="project" value="UniProtKB-SubCell"/>
</dbReference>
<proteinExistence type="inferred from homology"/>
<dbReference type="EMBL" id="AEOI02000004">
    <property type="protein sequence ID" value="ESX02153.1"/>
    <property type="molecule type" value="Genomic_DNA"/>
</dbReference>
<dbReference type="Proteomes" id="UP000008673">
    <property type="component" value="Unassembled WGS sequence"/>
</dbReference>
<sequence length="1306" mass="149986">MNISIIQNNNPLSMMSSVYRQNQSQDTNLPSALTIYNSLTGAKVVASAYQFHNLEALKQFIGLSFNVATENLFLLTPFGIKLKFSMIVHEEISEIYVFDRRYFNVNNIESSGNMDNVNDLLAELNQTDLINMIKPLASPLLSEELSVFVEKLTLVLENTTQIKAVDINLNMLRMLLNSLKRNSGWASALLSDFKKTVAFDECTPEDNDLETILTSLNVLIQYVGLVFKTLEKKFNDSIDALVLLQSNSLADQWRDQYALLKRIPFEFKSASSNVPEKLFLSQLVNESRLEKCAEESRRLNKSMNERLVMLRSKIEADVIKPRQELLQEYNGYMSQYIRPETDATQKTQKIQDCKRILAELEAHVGKLIQSSSSLPSFEELITTASQTSTTLSASSIANIKKLTQLYKYQESELVPNIFQLANNLYDIQINKLNARKELQTKLICSTLINITKIQLNIMRLSTVLNTEVAKNIASIKENELQLSVVSDLPLMFGIFVIANLNNLKFGISLNNIVKKANEIFEMLRFMEARNRAKWLKEFLASSGADKLEFLHLDEEGRERFINENMLTYKLEQVDVIRSKKSPSPVDRPASPVGGQEKHYLTSINRLLHNINGFPTPRPMATELPKQRETNIITNLARNISVKSIVSYINTLRKEGIDPNIVNRLEECLKDFGITYGQNERKAIETEDGEEIVVKGKNVGDLGTFDVNDVNYMRLFKKFIKSFESEGIVININVNQQDFVSNDELIKGYERRIRKLENVLHTRNFQQFNEQWSRHRPVHTLPNPVSRRQSDVSQEPAVHENTILFNENVVLGRKTIDLPPSHYGERIERLEKENERYRGEIEELKKGTDFAELDRLKRELEDLQKADMEKDKRLAALEEENKNLKESNEELTKSNEELTKSNKELANMCAELKSMKSDLLENMTQKESEFGKEAKVNQQEINELKLRIEELEEDESNLVNVNKTLNERLAIKDRLLCQLYELVQGAYGKLNQMSGEIFSNLTRVCLLLESIGLLLIRETPSFDNHPGTLTIKRVKGLRSRKRQIKQASDSTHNGNLQNDTFEDSEHIDNALMEVVSSEVVPEAEQYLHWVDMNVLNYTISSDLGIEDEIVHKKDESSLIDMSLCEESSIEKKVKKLLANYESLNVEQGFQNFLRFNHVDNELVIERVFRRFSDVETLARKLQKDKTQQKQELKTLTAELDGKIAFRNFKVGDLVLFLKTLTPANEELGGGDEQPWAAFNVGCPNYYLKNTKGEGYIELSDRDWLVGRVSKIEPRQVTEQNFHSKTENPFKLAKSVVWYYVEAREVKE</sequence>
<keyword evidence="5" id="KW-0653">Protein transport</keyword>
<dbReference type="KEGG" id="opa:HPODL_05134"/>
<keyword evidence="3 5" id="KW-0072">Autophagy</keyword>
<evidence type="ECO:0000256" key="2">
    <source>
        <dbReference type="ARBA" id="ARBA00013804"/>
    </source>
</evidence>
<dbReference type="eggNOG" id="ENOG502QVZE">
    <property type="taxonomic scope" value="Eukaryota"/>
</dbReference>
<evidence type="ECO:0000256" key="6">
    <source>
        <dbReference type="SAM" id="Coils"/>
    </source>
</evidence>